<dbReference type="AlphaFoldDB" id="A0A4Z0JBS0"/>
<evidence type="ECO:0000256" key="1">
    <source>
        <dbReference type="SAM" id="Phobius"/>
    </source>
</evidence>
<evidence type="ECO:0000313" key="2">
    <source>
        <dbReference type="EMBL" id="TGD19150.1"/>
    </source>
</evidence>
<feature type="transmembrane region" description="Helical" evidence="1">
    <location>
        <begin position="12"/>
        <end position="30"/>
    </location>
</feature>
<dbReference type="EMBL" id="RKLX01000007">
    <property type="protein sequence ID" value="TGD19150.1"/>
    <property type="molecule type" value="Genomic_DNA"/>
</dbReference>
<keyword evidence="1" id="KW-1133">Transmembrane helix</keyword>
<evidence type="ECO:0000313" key="3">
    <source>
        <dbReference type="Proteomes" id="UP000297348"/>
    </source>
</evidence>
<keyword evidence="1" id="KW-0472">Membrane</keyword>
<dbReference type="RefSeq" id="WP_135367819.1">
    <property type="nucleotide sequence ID" value="NZ_RKLX01000007.1"/>
</dbReference>
<comment type="caution">
    <text evidence="2">The sequence shown here is derived from an EMBL/GenBank/DDBJ whole genome shotgun (WGS) entry which is preliminary data.</text>
</comment>
<feature type="transmembrane region" description="Helical" evidence="1">
    <location>
        <begin position="50"/>
        <end position="73"/>
    </location>
</feature>
<dbReference type="Proteomes" id="UP000297348">
    <property type="component" value="Unassembled WGS sequence"/>
</dbReference>
<accession>A0A4Z0JBS0</accession>
<sequence length="80" mass="9088">MQFQRLLKEQVLQTAGLLAVFLCLLVPVFLVKGVVDLITLGELFWVDYGVFFVAAVGGFVLLFAVIDLIEVAWQYWHRSN</sequence>
<keyword evidence="3" id="KW-1185">Reference proteome</keyword>
<reference evidence="2 3" key="1">
    <citation type="submission" date="2018-10" db="EMBL/GenBank/DDBJ databases">
        <title>Lactobacillus sp. R7 and Lactobacillus sp. R19 isolated from fermented mustard green product of Taiwan.</title>
        <authorList>
            <person name="Lin S.-T."/>
        </authorList>
    </citation>
    <scope>NUCLEOTIDE SEQUENCE [LARGE SCALE GENOMIC DNA]</scope>
    <source>
        <strain evidence="2 3">BCRC 81129</strain>
    </source>
</reference>
<name>A0A4Z0JBS0_9LACO</name>
<keyword evidence="1" id="KW-0812">Transmembrane</keyword>
<organism evidence="2 3">
    <name type="scientific">Levilactobacillus suantsaiihabitans</name>
    <dbReference type="NCBI Taxonomy" id="2487722"/>
    <lineage>
        <taxon>Bacteria</taxon>
        <taxon>Bacillati</taxon>
        <taxon>Bacillota</taxon>
        <taxon>Bacilli</taxon>
        <taxon>Lactobacillales</taxon>
        <taxon>Lactobacillaceae</taxon>
        <taxon>Levilactobacillus</taxon>
    </lineage>
</organism>
<gene>
    <name evidence="2" type="ORF">EGT51_05895</name>
</gene>
<proteinExistence type="predicted"/>
<protein>
    <submittedName>
        <fullName evidence="2">Uncharacterized protein</fullName>
    </submittedName>
</protein>